<name>A0A2M8KF28_9BACT</name>
<reference evidence="2" key="1">
    <citation type="submission" date="2017-09" db="EMBL/GenBank/DDBJ databases">
        <title>Depth-based differentiation of microbial function through sediment-hosted aquifers and enrichment of novel symbionts in the deep terrestrial subsurface.</title>
        <authorList>
            <person name="Probst A.J."/>
            <person name="Ladd B."/>
            <person name="Jarett J.K."/>
            <person name="Geller-Mcgrath D.E."/>
            <person name="Sieber C.M.K."/>
            <person name="Emerson J.B."/>
            <person name="Anantharaman K."/>
            <person name="Thomas B.C."/>
            <person name="Malmstrom R."/>
            <person name="Stieglmeier M."/>
            <person name="Klingl A."/>
            <person name="Woyke T."/>
            <person name="Ryan C.M."/>
            <person name="Banfield J.F."/>
        </authorList>
    </citation>
    <scope>NUCLEOTIDE SEQUENCE [LARGE SCALE GENOMIC DNA]</scope>
</reference>
<organism evidence="1 2">
    <name type="scientific">Candidatus Portnoybacteria bacterium CG10_big_fil_rev_8_21_14_0_10_36_7</name>
    <dbReference type="NCBI Taxonomy" id="1974812"/>
    <lineage>
        <taxon>Bacteria</taxon>
        <taxon>Candidatus Portnoyibacteriota</taxon>
    </lineage>
</organism>
<dbReference type="Proteomes" id="UP000231450">
    <property type="component" value="Unassembled WGS sequence"/>
</dbReference>
<dbReference type="Gene3D" id="2.60.40.10">
    <property type="entry name" value="Immunoglobulins"/>
    <property type="match status" value="1"/>
</dbReference>
<gene>
    <name evidence="1" type="ORF">COU81_00240</name>
</gene>
<sequence>MNKYLSIILIACLVSLGAYIVYERYYAEDSSLVIAPADYDFGNITSGQIMKKDFVITNWRNHSVTLLSNYKKNNSISNYFISPDSSDMLSNITIDPKANTILRVEFDTTNLSLGNISKDVNVEIKGWPSRQVKINISGNIIK</sequence>
<evidence type="ECO:0000313" key="1">
    <source>
        <dbReference type="EMBL" id="PJE58522.1"/>
    </source>
</evidence>
<protein>
    <recommendedName>
        <fullName evidence="3">MSP domain-containing protein</fullName>
    </recommendedName>
</protein>
<dbReference type="InterPro" id="IPR013783">
    <property type="entry name" value="Ig-like_fold"/>
</dbReference>
<dbReference type="EMBL" id="PFDW01000006">
    <property type="protein sequence ID" value="PJE58522.1"/>
    <property type="molecule type" value="Genomic_DNA"/>
</dbReference>
<dbReference type="GO" id="GO:0005737">
    <property type="term" value="C:cytoplasm"/>
    <property type="evidence" value="ECO:0007669"/>
    <property type="project" value="UniProtKB-SubCell"/>
</dbReference>
<proteinExistence type="predicted"/>
<evidence type="ECO:0000313" key="2">
    <source>
        <dbReference type="Proteomes" id="UP000231450"/>
    </source>
</evidence>
<dbReference type="AlphaFoldDB" id="A0A2M8KF28"/>
<comment type="caution">
    <text evidence="1">The sequence shown here is derived from an EMBL/GenBank/DDBJ whole genome shotgun (WGS) entry which is preliminary data.</text>
</comment>
<evidence type="ECO:0008006" key="3">
    <source>
        <dbReference type="Google" id="ProtNLM"/>
    </source>
</evidence>
<accession>A0A2M8KF28</accession>